<accession>A0A2T4FGI2</accession>
<gene>
    <name evidence="1" type="ORF">C9383_23965</name>
</gene>
<dbReference type="Proteomes" id="UP000240476">
    <property type="component" value="Unassembled WGS sequence"/>
</dbReference>
<proteinExistence type="predicted"/>
<sequence>MFAIRLSHDRFLPLLLKLKQMHLCARDNRLDVGRWQYGCAGTIETLELSGTQRVDCPLVVRTSL</sequence>
<organism evidence="1 2">
    <name type="scientific">Pseudomonas palleroniana</name>
    <dbReference type="NCBI Taxonomy" id="191390"/>
    <lineage>
        <taxon>Bacteria</taxon>
        <taxon>Pseudomonadati</taxon>
        <taxon>Pseudomonadota</taxon>
        <taxon>Gammaproteobacteria</taxon>
        <taxon>Pseudomonadales</taxon>
        <taxon>Pseudomonadaceae</taxon>
        <taxon>Pseudomonas</taxon>
    </lineage>
</organism>
<dbReference type="AlphaFoldDB" id="A0A2T4FGI2"/>
<name>A0A2T4FGI2_9PSED</name>
<evidence type="ECO:0000313" key="1">
    <source>
        <dbReference type="EMBL" id="PTC22527.1"/>
    </source>
</evidence>
<protein>
    <submittedName>
        <fullName evidence="1">Uncharacterized protein</fullName>
    </submittedName>
</protein>
<comment type="caution">
    <text evidence="1">The sequence shown here is derived from an EMBL/GenBank/DDBJ whole genome shotgun (WGS) entry which is preliminary data.</text>
</comment>
<dbReference type="EMBL" id="PYWX01000068">
    <property type="protein sequence ID" value="PTC22527.1"/>
    <property type="molecule type" value="Genomic_DNA"/>
</dbReference>
<evidence type="ECO:0000313" key="2">
    <source>
        <dbReference type="Proteomes" id="UP000240476"/>
    </source>
</evidence>
<reference evidence="1 2" key="1">
    <citation type="submission" date="2018-03" db="EMBL/GenBank/DDBJ databases">
        <title>Draft genome sequence of the type strain of Pseudomonas palleroniana LMG 23076, isolated from rice in Cameroon.</title>
        <authorList>
            <person name="Tambong J.T."/>
        </authorList>
    </citation>
    <scope>NUCLEOTIDE SEQUENCE [LARGE SCALE GENOMIC DNA]</scope>
    <source>
        <strain evidence="1 2">LMG 23076</strain>
    </source>
</reference>
<keyword evidence="2" id="KW-1185">Reference proteome</keyword>